<accession>G8LSP9</accession>
<dbReference type="PANTHER" id="PTHR35007">
    <property type="entry name" value="INTEGRAL MEMBRANE PROTEIN-RELATED"/>
    <property type="match status" value="1"/>
</dbReference>
<keyword evidence="9" id="KW-1185">Reference proteome</keyword>
<comment type="subcellular location">
    <subcellularLocation>
        <location evidence="1">Cell membrane</location>
        <topology evidence="1">Multi-pass membrane protein</topology>
    </subcellularLocation>
</comment>
<evidence type="ECO:0000256" key="4">
    <source>
        <dbReference type="ARBA" id="ARBA00022989"/>
    </source>
</evidence>
<reference evidence="9" key="1">
    <citation type="submission" date="2011-12" db="EMBL/GenBank/DDBJ databases">
        <title>Complete sequence of Clostridium clariflavum DSM 19732.</title>
        <authorList>
            <consortium name="US DOE Joint Genome Institute"/>
            <person name="Lucas S."/>
            <person name="Han J."/>
            <person name="Lapidus A."/>
            <person name="Cheng J.-F."/>
            <person name="Goodwin L."/>
            <person name="Pitluck S."/>
            <person name="Peters L."/>
            <person name="Teshima H."/>
            <person name="Detter J.C."/>
            <person name="Han C."/>
            <person name="Tapia R."/>
            <person name="Land M."/>
            <person name="Hauser L."/>
            <person name="Kyrpides N."/>
            <person name="Ivanova N."/>
            <person name="Pagani I."/>
            <person name="Kitzmiller T."/>
            <person name="Lynd L."/>
            <person name="Izquierdo J."/>
            <person name="Woyke T."/>
        </authorList>
    </citation>
    <scope>NUCLEOTIDE SEQUENCE [LARGE SCALE GENOMIC DNA]</scope>
    <source>
        <strain evidence="9">DSM 19732 / NBRC 101661 / EBR45</strain>
    </source>
</reference>
<dbReference type="AlphaFoldDB" id="G8LSP9"/>
<evidence type="ECO:0000256" key="1">
    <source>
        <dbReference type="ARBA" id="ARBA00004651"/>
    </source>
</evidence>
<evidence type="ECO:0000256" key="2">
    <source>
        <dbReference type="ARBA" id="ARBA00022475"/>
    </source>
</evidence>
<keyword evidence="2" id="KW-1003">Cell membrane</keyword>
<evidence type="ECO:0000259" key="7">
    <source>
        <dbReference type="Pfam" id="PF00482"/>
    </source>
</evidence>
<evidence type="ECO:0000313" key="8">
    <source>
        <dbReference type="EMBL" id="AEV69401.1"/>
    </source>
</evidence>
<evidence type="ECO:0000256" key="3">
    <source>
        <dbReference type="ARBA" id="ARBA00022692"/>
    </source>
</evidence>
<feature type="transmembrane region" description="Helical" evidence="6">
    <location>
        <begin position="246"/>
        <end position="264"/>
    </location>
</feature>
<feature type="domain" description="Type II secretion system protein GspF" evidence="7">
    <location>
        <begin position="100"/>
        <end position="230"/>
    </location>
</feature>
<sequence>MQSVKEGVPMIKNRETRDVISETGSNLPDYNMYVMSVRERIMYILLAAVVIYIVSFIFYQNLFISLAASFLALLYPKVRTKEIIEKRKNELNLQFKDMLYSLSSSLSAGKSVESSFKEVLKDLSIIYPDSNAFIIKEVEYIVRKIEMNETIEAALEDFANRSHLEDIENFVDVFKTSKRAGGNIVEIIKNTSNIITDKIEVKEEIDTLLSARKFEQKVLTLMPVFLILFLSTSSKDYMYPIFNTLAGRFVMTVALILILAAYFISKKIMNIKI</sequence>
<reference evidence="8 9" key="2">
    <citation type="journal article" date="2012" name="Stand. Genomic Sci.">
        <title>Complete Genome Sequence of Clostridium clariflavum DSM 19732.</title>
        <authorList>
            <person name="Izquierdo J.A."/>
            <person name="Goodwin L."/>
            <person name="Davenport K.W."/>
            <person name="Teshima H."/>
            <person name="Bruce D."/>
            <person name="Detter C."/>
            <person name="Tapia R."/>
            <person name="Han S."/>
            <person name="Land M."/>
            <person name="Hauser L."/>
            <person name="Jeffries C.D."/>
            <person name="Han J."/>
            <person name="Pitluck S."/>
            <person name="Nolan M."/>
            <person name="Chen A."/>
            <person name="Huntemann M."/>
            <person name="Mavromatis K."/>
            <person name="Mikhailova N."/>
            <person name="Liolios K."/>
            <person name="Woyke T."/>
            <person name="Lynd L.R."/>
        </authorList>
    </citation>
    <scope>NUCLEOTIDE SEQUENCE [LARGE SCALE GENOMIC DNA]</scope>
    <source>
        <strain evidence="9">DSM 19732 / NBRC 101661 / EBR45</strain>
    </source>
</reference>
<name>G8LSP9_ACECE</name>
<keyword evidence="3 6" id="KW-0812">Transmembrane</keyword>
<evidence type="ECO:0000313" key="9">
    <source>
        <dbReference type="Proteomes" id="UP000005435"/>
    </source>
</evidence>
<evidence type="ECO:0000256" key="5">
    <source>
        <dbReference type="ARBA" id="ARBA00023136"/>
    </source>
</evidence>
<feature type="transmembrane region" description="Helical" evidence="6">
    <location>
        <begin position="41"/>
        <end position="74"/>
    </location>
</feature>
<dbReference type="GO" id="GO:0005886">
    <property type="term" value="C:plasma membrane"/>
    <property type="evidence" value="ECO:0007669"/>
    <property type="project" value="UniProtKB-SubCell"/>
</dbReference>
<dbReference type="InterPro" id="IPR018076">
    <property type="entry name" value="T2SS_GspF_dom"/>
</dbReference>
<organism evidence="8 9">
    <name type="scientific">Acetivibrio clariflavus (strain DSM 19732 / NBRC 101661 / EBR45)</name>
    <name type="common">Clostridium clariflavum</name>
    <dbReference type="NCBI Taxonomy" id="720554"/>
    <lineage>
        <taxon>Bacteria</taxon>
        <taxon>Bacillati</taxon>
        <taxon>Bacillota</taxon>
        <taxon>Clostridia</taxon>
        <taxon>Eubacteriales</taxon>
        <taxon>Oscillospiraceae</taxon>
        <taxon>Acetivibrio</taxon>
    </lineage>
</organism>
<gene>
    <name evidence="8" type="ordered locus">Clocl_2852</name>
</gene>
<dbReference type="STRING" id="720554.Clocl_2852"/>
<protein>
    <submittedName>
        <fullName evidence="8">Flp pilus assembly protein TadB</fullName>
    </submittedName>
</protein>
<dbReference type="Proteomes" id="UP000005435">
    <property type="component" value="Chromosome"/>
</dbReference>
<keyword evidence="5 6" id="KW-0472">Membrane</keyword>
<dbReference type="PANTHER" id="PTHR35007:SF1">
    <property type="entry name" value="PILUS ASSEMBLY PROTEIN"/>
    <property type="match status" value="1"/>
</dbReference>
<dbReference type="eggNOG" id="COG4965">
    <property type="taxonomic scope" value="Bacteria"/>
</dbReference>
<proteinExistence type="predicted"/>
<keyword evidence="4 6" id="KW-1133">Transmembrane helix</keyword>
<dbReference type="KEGG" id="ccl:Clocl_2852"/>
<evidence type="ECO:0000256" key="6">
    <source>
        <dbReference type="SAM" id="Phobius"/>
    </source>
</evidence>
<dbReference type="Pfam" id="PF00482">
    <property type="entry name" value="T2SSF"/>
    <property type="match status" value="1"/>
</dbReference>
<dbReference type="EMBL" id="CP003065">
    <property type="protein sequence ID" value="AEV69401.1"/>
    <property type="molecule type" value="Genomic_DNA"/>
</dbReference>
<dbReference type="HOGENOM" id="CLU_079577_0_0_9"/>